<keyword evidence="2" id="KW-0812">Transmembrane</keyword>
<feature type="compositionally biased region" description="Pro residues" evidence="1">
    <location>
        <begin position="137"/>
        <end position="151"/>
    </location>
</feature>
<keyword evidence="2" id="KW-1133">Transmembrane helix</keyword>
<proteinExistence type="predicted"/>
<feature type="region of interest" description="Disordered" evidence="1">
    <location>
        <begin position="1"/>
        <end position="21"/>
    </location>
</feature>
<feature type="region of interest" description="Disordered" evidence="1">
    <location>
        <begin position="93"/>
        <end position="217"/>
    </location>
</feature>
<gene>
    <name evidence="3" type="ORF">QO001_000813</name>
</gene>
<name>A0AAJ1WV62_9HYPH</name>
<evidence type="ECO:0000256" key="1">
    <source>
        <dbReference type="SAM" id="MobiDB-lite"/>
    </source>
</evidence>
<evidence type="ECO:0000313" key="3">
    <source>
        <dbReference type="EMBL" id="MDQ0541905.1"/>
    </source>
</evidence>
<evidence type="ECO:0000313" key="4">
    <source>
        <dbReference type="Proteomes" id="UP001223420"/>
    </source>
</evidence>
<comment type="caution">
    <text evidence="3">The sequence shown here is derived from an EMBL/GenBank/DDBJ whole genome shotgun (WGS) entry which is preliminary data.</text>
</comment>
<organism evidence="3 4">
    <name type="scientific">Methylobacterium brachiatum</name>
    <dbReference type="NCBI Taxonomy" id="269660"/>
    <lineage>
        <taxon>Bacteria</taxon>
        <taxon>Pseudomonadati</taxon>
        <taxon>Pseudomonadota</taxon>
        <taxon>Alphaproteobacteria</taxon>
        <taxon>Hyphomicrobiales</taxon>
        <taxon>Methylobacteriaceae</taxon>
        <taxon>Methylobacterium</taxon>
    </lineage>
</organism>
<dbReference type="Proteomes" id="UP001223420">
    <property type="component" value="Unassembled WGS sequence"/>
</dbReference>
<reference evidence="3" key="1">
    <citation type="submission" date="2023-07" db="EMBL/GenBank/DDBJ databases">
        <title>Genomic Encyclopedia of Type Strains, Phase IV (KMG-IV): sequencing the most valuable type-strain genomes for metagenomic binning, comparative biology and taxonomic classification.</title>
        <authorList>
            <person name="Goeker M."/>
        </authorList>
    </citation>
    <scope>NUCLEOTIDE SEQUENCE</scope>
    <source>
        <strain evidence="3">DSM 19569</strain>
    </source>
</reference>
<dbReference type="AlphaFoldDB" id="A0AAJ1WV62"/>
<feature type="compositionally biased region" description="Polar residues" evidence="1">
    <location>
        <begin position="257"/>
        <end position="271"/>
    </location>
</feature>
<feature type="transmembrane region" description="Helical" evidence="2">
    <location>
        <begin position="230"/>
        <end position="250"/>
    </location>
</feature>
<evidence type="ECO:0000256" key="2">
    <source>
        <dbReference type="SAM" id="Phobius"/>
    </source>
</evidence>
<feature type="compositionally biased region" description="Pro residues" evidence="1">
    <location>
        <begin position="112"/>
        <end position="131"/>
    </location>
</feature>
<dbReference type="EMBL" id="JAUSWL010000001">
    <property type="protein sequence ID" value="MDQ0541905.1"/>
    <property type="molecule type" value="Genomic_DNA"/>
</dbReference>
<protein>
    <submittedName>
        <fullName evidence="3">Uncharacterized protein</fullName>
    </submittedName>
</protein>
<keyword evidence="2" id="KW-0472">Membrane</keyword>
<sequence>MTDLGGGQGRRPSAFDRSCRAAAEGADQGNMADYYPLLARALDALPDRSPALRKAVYDRARNALISQLRSLDPPLSEADIDLERRALDTAIERLEVDHGGLPAPANDAAEVPEPPHPPAAPEIPEPSPPKPVAAEPPLRPAPEPVLPPAQPPFARAEPEPREAPIAISSPRPGATQASAPEEAPASPDPAPDHEDPDLGASAGEAGNGRQRPRIEVVPPRSGRSHILRNVFVGSVLAVVIGLIAVAAFMLRDRPQTLPANGTETADSQPTESESKFGDRVGGEAAPAPRSAARQDGTAPAKVAPTPAQPNLSVAQRAELIEEGTGADNAQPTKTTGRVTWRLDTVNGEQGQPLQNAVVATVTIPDAGLTLVMTIQRNLDATLPASHTVSLAFSQAGDAARTVQDVGLLQAKDDENGRGSPVSGLPVRVRDNLFLIGLSSLQNDVDRNTDLLLHRNWFDLAVRYTSGKRAVLTFEKGSAGAQVMQNAFDAWQ</sequence>
<feature type="compositionally biased region" description="Basic and acidic residues" evidence="1">
    <location>
        <begin position="272"/>
        <end position="281"/>
    </location>
</feature>
<feature type="region of interest" description="Disordered" evidence="1">
    <location>
        <begin position="257"/>
        <end position="310"/>
    </location>
</feature>
<accession>A0AAJ1WV62</accession>